<dbReference type="AlphaFoldDB" id="A0A5J4Z466"/>
<feature type="transmembrane region" description="Helical" evidence="2">
    <location>
        <begin position="79"/>
        <end position="98"/>
    </location>
</feature>
<gene>
    <name evidence="3" type="ORF">FVE85_6021</name>
</gene>
<dbReference type="PANTHER" id="PTHR20961:SF38">
    <property type="entry name" value="PROTEIN O-LINKED-MANNOSE BETA-1,4-N-ACETYLGLUCOSAMINYLTRANSFERASE 2"/>
    <property type="match status" value="1"/>
</dbReference>
<dbReference type="InterPro" id="IPR007657">
    <property type="entry name" value="Glycosyltransferase_61"/>
</dbReference>
<evidence type="ECO:0000313" key="3">
    <source>
        <dbReference type="EMBL" id="KAA8498436.1"/>
    </source>
</evidence>
<comment type="caution">
    <text evidence="3">The sequence shown here is derived from an EMBL/GenBank/DDBJ whole genome shotgun (WGS) entry which is preliminary data.</text>
</comment>
<feature type="region of interest" description="Disordered" evidence="1">
    <location>
        <begin position="1"/>
        <end position="61"/>
    </location>
</feature>
<feature type="region of interest" description="Disordered" evidence="1">
    <location>
        <begin position="122"/>
        <end position="186"/>
    </location>
</feature>
<organism evidence="3 4">
    <name type="scientific">Porphyridium purpureum</name>
    <name type="common">Red alga</name>
    <name type="synonym">Porphyridium cruentum</name>
    <dbReference type="NCBI Taxonomy" id="35688"/>
    <lineage>
        <taxon>Eukaryota</taxon>
        <taxon>Rhodophyta</taxon>
        <taxon>Bangiophyceae</taxon>
        <taxon>Porphyridiales</taxon>
        <taxon>Porphyridiaceae</taxon>
        <taxon>Porphyridium</taxon>
    </lineage>
</organism>
<dbReference type="PANTHER" id="PTHR20961">
    <property type="entry name" value="GLYCOSYLTRANSFERASE"/>
    <property type="match status" value="1"/>
</dbReference>
<accession>A0A5J4Z466</accession>
<evidence type="ECO:0000313" key="4">
    <source>
        <dbReference type="Proteomes" id="UP000324585"/>
    </source>
</evidence>
<protein>
    <submittedName>
        <fullName evidence="3">Uncharacterized protein</fullName>
    </submittedName>
</protein>
<feature type="compositionally biased region" description="Basic and acidic residues" evidence="1">
    <location>
        <begin position="171"/>
        <end position="186"/>
    </location>
</feature>
<feature type="compositionally biased region" description="Basic and acidic residues" evidence="1">
    <location>
        <begin position="131"/>
        <end position="143"/>
    </location>
</feature>
<proteinExistence type="predicted"/>
<keyword evidence="4" id="KW-1185">Reference proteome</keyword>
<reference evidence="4" key="1">
    <citation type="journal article" date="2019" name="Nat. Commun.">
        <title>Expansion of phycobilisome linker gene families in mesophilic red algae.</title>
        <authorList>
            <person name="Lee J."/>
            <person name="Kim D."/>
            <person name="Bhattacharya D."/>
            <person name="Yoon H.S."/>
        </authorList>
    </citation>
    <scope>NUCLEOTIDE SEQUENCE [LARGE SCALE GENOMIC DNA]</scope>
    <source>
        <strain evidence="4">CCMP 1328</strain>
    </source>
</reference>
<sequence>MWKNRRSGEPGLPATALGRPLPARSAGKRPQKLPLDDGIRNGSGLSSPSDQEEWSGMADTGTPSRLVKYARQRRHRTKMLVGALLIGAALNVAWFVMWRRNHAQVSTDQAAAPTVGPVAHFDHGSVPGEEPGAHRQTEPHPEGEVVANERSAEVDAGGQQAPPLASLNPQQKHEKSQIPDTDNLEKYMRGPPVEQGYYSGICYDTTNKVFVTEDTETLKAIKNEFSEGAVRAPAFISLVEPGFKSAKSRKVKNVPGLFLYADYFANDQTGAHHIFLLLPLLAAINRARSHRDAMKLPPTTILWKNSTLSNKHVKGLNVEVKLTNYMFAGTNGVQSLETHYSDPAAASLYCFEKMQMIMYDWRLLRVEDFTYLREMISKHGKTKRKLFEHCKDVQLKKPVVWLLSRRVYSRKWLNLPELVDAVHAVFGGADRVDVKVFDTPNLPCRGKATGFHLCNDSDPASLEEGMQSYFDPLYPFTDPLDGAVHPGDDRLHSVDWDIALYNQVTFFLSVHGAALANSIYQPRKSVVLEIMPYGIMDDSYPRIFRSMDISHVRYNELDDSEIEAEFGKHMAVNEIWNAQNRGRAKALGVRVNISALQPYLRHAKDLWEKDCKN</sequence>
<keyword evidence="2" id="KW-1133">Transmembrane helix</keyword>
<name>A0A5J4Z466_PORPP</name>
<dbReference type="GO" id="GO:0016757">
    <property type="term" value="F:glycosyltransferase activity"/>
    <property type="evidence" value="ECO:0007669"/>
    <property type="project" value="InterPro"/>
</dbReference>
<dbReference type="Proteomes" id="UP000324585">
    <property type="component" value="Unassembled WGS sequence"/>
</dbReference>
<keyword evidence="2" id="KW-0812">Transmembrane</keyword>
<evidence type="ECO:0000256" key="2">
    <source>
        <dbReference type="SAM" id="Phobius"/>
    </source>
</evidence>
<keyword evidence="2" id="KW-0472">Membrane</keyword>
<dbReference type="EMBL" id="VRMN01000001">
    <property type="protein sequence ID" value="KAA8498436.1"/>
    <property type="molecule type" value="Genomic_DNA"/>
</dbReference>
<evidence type="ECO:0000256" key="1">
    <source>
        <dbReference type="SAM" id="MobiDB-lite"/>
    </source>
</evidence>